<evidence type="ECO:0000313" key="2">
    <source>
        <dbReference type="Proteomes" id="UP000268016"/>
    </source>
</evidence>
<gene>
    <name evidence="1" type="ORF">EAT49_09205</name>
</gene>
<name>A0A3N2R4T5_9RHOB</name>
<keyword evidence="2" id="KW-1185">Reference proteome</keyword>
<accession>A0A3N2R4T5</accession>
<dbReference type="Proteomes" id="UP000268016">
    <property type="component" value="Unassembled WGS sequence"/>
</dbReference>
<dbReference type="AlphaFoldDB" id="A0A3N2R4T5"/>
<proteinExistence type="predicted"/>
<dbReference type="RefSeq" id="WP_123642026.1">
    <property type="nucleotide sequence ID" value="NZ_ML119084.1"/>
</dbReference>
<protein>
    <submittedName>
        <fullName evidence="1">DUF1150 family protein</fullName>
    </submittedName>
</protein>
<comment type="caution">
    <text evidence="1">The sequence shown here is derived from an EMBL/GenBank/DDBJ whole genome shotgun (WGS) entry which is preliminary data.</text>
</comment>
<dbReference type="Pfam" id="PF06620">
    <property type="entry name" value="DUF1150"/>
    <property type="match status" value="1"/>
</dbReference>
<dbReference type="InterPro" id="IPR009531">
    <property type="entry name" value="DUF1150"/>
</dbReference>
<reference evidence="1 2" key="1">
    <citation type="submission" date="2018-10" db="EMBL/GenBank/DDBJ databases">
        <title>Histidinibacterium lentulum gen. nov., sp. nov., a marine bacterium from the culture broth of Picochlorum sp. 122.</title>
        <authorList>
            <person name="Wang G."/>
        </authorList>
    </citation>
    <scope>NUCLEOTIDE SEQUENCE [LARGE SCALE GENOMIC DNA]</scope>
    <source>
        <strain evidence="1 2">B17</strain>
    </source>
</reference>
<dbReference type="OrthoDB" id="7205167at2"/>
<organism evidence="1 2">
    <name type="scientific">Histidinibacterium lentulum</name>
    <dbReference type="NCBI Taxonomy" id="2480588"/>
    <lineage>
        <taxon>Bacteria</taxon>
        <taxon>Pseudomonadati</taxon>
        <taxon>Pseudomonadota</taxon>
        <taxon>Alphaproteobacteria</taxon>
        <taxon>Rhodobacterales</taxon>
        <taxon>Paracoccaceae</taxon>
        <taxon>Histidinibacterium</taxon>
    </lineage>
</organism>
<dbReference type="EMBL" id="RDRB01000004">
    <property type="protein sequence ID" value="ROU02505.1"/>
    <property type="molecule type" value="Genomic_DNA"/>
</dbReference>
<evidence type="ECO:0000313" key="1">
    <source>
        <dbReference type="EMBL" id="ROU02505.1"/>
    </source>
</evidence>
<sequence>MAIPKSFDQLDNRIVYVKPVAVADLPDELREQAGDLEQIFAVHDAQGQQLALVADRRMAFALARQNHMSPMTVH</sequence>